<evidence type="ECO:0000256" key="10">
    <source>
        <dbReference type="ARBA" id="ARBA00023002"/>
    </source>
</evidence>
<evidence type="ECO:0000313" key="15">
    <source>
        <dbReference type="EMBL" id="GGA58605.1"/>
    </source>
</evidence>
<evidence type="ECO:0000256" key="13">
    <source>
        <dbReference type="ARBA" id="ARBA00023160"/>
    </source>
</evidence>
<evidence type="ECO:0000256" key="5">
    <source>
        <dbReference type="ARBA" id="ARBA00022723"/>
    </source>
</evidence>
<keyword evidence="5" id="KW-0479">Metal-binding</keyword>
<evidence type="ECO:0000256" key="14">
    <source>
        <dbReference type="SAM" id="MobiDB-lite"/>
    </source>
</evidence>
<keyword evidence="3" id="KW-0575">Peroxidase</keyword>
<evidence type="ECO:0000256" key="9">
    <source>
        <dbReference type="ARBA" id="ARBA00022964"/>
    </source>
</evidence>
<evidence type="ECO:0000313" key="16">
    <source>
        <dbReference type="Proteomes" id="UP000618591"/>
    </source>
</evidence>
<keyword evidence="9" id="KW-0223">Dioxygenase</keyword>
<evidence type="ECO:0000256" key="6">
    <source>
        <dbReference type="ARBA" id="ARBA00022767"/>
    </source>
</evidence>
<comment type="cofactor">
    <cofactor evidence="1">
        <name>Ca(2+)</name>
        <dbReference type="ChEBI" id="CHEBI:29108"/>
    </cofactor>
</comment>
<accession>A0ABQ1H573</accession>
<dbReference type="Proteomes" id="UP000618591">
    <property type="component" value="Unassembled WGS sequence"/>
</dbReference>
<name>A0ABQ1H573_9SPHN</name>
<evidence type="ECO:0000256" key="2">
    <source>
        <dbReference type="ARBA" id="ARBA00022516"/>
    </source>
</evidence>
<dbReference type="InterPro" id="IPR037120">
    <property type="entry name" value="Haem_peroxidase_sf_animal"/>
</dbReference>
<evidence type="ECO:0000256" key="3">
    <source>
        <dbReference type="ARBA" id="ARBA00022559"/>
    </source>
</evidence>
<evidence type="ECO:0008006" key="17">
    <source>
        <dbReference type="Google" id="ProtNLM"/>
    </source>
</evidence>
<evidence type="ECO:0000256" key="4">
    <source>
        <dbReference type="ARBA" id="ARBA00022617"/>
    </source>
</evidence>
<dbReference type="SUPFAM" id="SSF56634">
    <property type="entry name" value="Heme-dependent catalase-like"/>
    <property type="match status" value="1"/>
</dbReference>
<dbReference type="EMBL" id="BMDW01000023">
    <property type="protein sequence ID" value="GGA58605.1"/>
    <property type="molecule type" value="Genomic_DNA"/>
</dbReference>
<keyword evidence="8" id="KW-0276">Fatty acid metabolism</keyword>
<keyword evidence="6" id="KW-0925">Oxylipin biosynthesis</keyword>
<dbReference type="InterPro" id="IPR019791">
    <property type="entry name" value="Haem_peroxidase_animal"/>
</dbReference>
<keyword evidence="7" id="KW-0611">Plant defense</keyword>
<gene>
    <name evidence="15" type="ORF">GCM10011395_31130</name>
</gene>
<feature type="region of interest" description="Disordered" evidence="14">
    <location>
        <begin position="418"/>
        <end position="437"/>
    </location>
</feature>
<protein>
    <recommendedName>
        <fullName evidence="17">Catalase</fullName>
    </recommendedName>
</protein>
<evidence type="ECO:0000256" key="12">
    <source>
        <dbReference type="ARBA" id="ARBA00023098"/>
    </source>
</evidence>
<reference evidence="16" key="1">
    <citation type="journal article" date="2019" name="Int. J. Syst. Evol. Microbiol.">
        <title>The Global Catalogue of Microorganisms (GCM) 10K type strain sequencing project: providing services to taxonomists for standard genome sequencing and annotation.</title>
        <authorList>
            <consortium name="The Broad Institute Genomics Platform"/>
            <consortium name="The Broad Institute Genome Sequencing Center for Infectious Disease"/>
            <person name="Wu L."/>
            <person name="Ma J."/>
        </authorList>
    </citation>
    <scope>NUCLEOTIDE SEQUENCE [LARGE SCALE GENOMIC DNA]</scope>
    <source>
        <strain evidence="16">CGMCC 1.10106</strain>
    </source>
</reference>
<dbReference type="SUPFAM" id="SSF48113">
    <property type="entry name" value="Heme-dependent peroxidases"/>
    <property type="match status" value="1"/>
</dbReference>
<keyword evidence="12" id="KW-0443">Lipid metabolism</keyword>
<dbReference type="PRINTS" id="PR00457">
    <property type="entry name" value="ANPEROXIDASE"/>
</dbReference>
<evidence type="ECO:0000256" key="8">
    <source>
        <dbReference type="ARBA" id="ARBA00022832"/>
    </source>
</evidence>
<evidence type="ECO:0000256" key="11">
    <source>
        <dbReference type="ARBA" id="ARBA00023004"/>
    </source>
</evidence>
<dbReference type="RefSeq" id="WP_188449107.1">
    <property type="nucleotide sequence ID" value="NZ_BMDW01000023.1"/>
</dbReference>
<keyword evidence="13" id="KW-0275">Fatty acid biosynthesis</keyword>
<evidence type="ECO:0000256" key="1">
    <source>
        <dbReference type="ARBA" id="ARBA00001913"/>
    </source>
</evidence>
<keyword evidence="10" id="KW-0560">Oxidoreductase</keyword>
<dbReference type="CDD" id="cd09818">
    <property type="entry name" value="PIOX_like"/>
    <property type="match status" value="1"/>
</dbReference>
<dbReference type="Gene3D" id="1.10.640.10">
    <property type="entry name" value="Haem peroxidase domain superfamily, animal type"/>
    <property type="match status" value="1"/>
</dbReference>
<organism evidence="15 16">
    <name type="scientific">Sphingomonas psychrolutea</name>
    <dbReference type="NCBI Taxonomy" id="1259676"/>
    <lineage>
        <taxon>Bacteria</taxon>
        <taxon>Pseudomonadati</taxon>
        <taxon>Pseudomonadota</taxon>
        <taxon>Alphaproteobacteria</taxon>
        <taxon>Sphingomonadales</taxon>
        <taxon>Sphingomonadaceae</taxon>
        <taxon>Sphingomonas</taxon>
    </lineage>
</organism>
<keyword evidence="16" id="KW-1185">Reference proteome</keyword>
<dbReference type="PROSITE" id="PS50292">
    <property type="entry name" value="PEROXIDASE_3"/>
    <property type="match status" value="1"/>
</dbReference>
<dbReference type="InterPro" id="IPR020835">
    <property type="entry name" value="Catalase_sf"/>
</dbReference>
<keyword evidence="11" id="KW-0408">Iron</keyword>
<keyword evidence="4" id="KW-0349">Heme</keyword>
<evidence type="ECO:0000256" key="7">
    <source>
        <dbReference type="ARBA" id="ARBA00022821"/>
    </source>
</evidence>
<dbReference type="InterPro" id="IPR050783">
    <property type="entry name" value="Oxylipin_biosynth_metab"/>
</dbReference>
<dbReference type="Gene3D" id="2.40.180.10">
    <property type="entry name" value="Catalase core domain"/>
    <property type="match status" value="1"/>
</dbReference>
<dbReference type="PANTHER" id="PTHR11903:SF11">
    <property type="entry name" value="ALPHA-DIOXYGENASE 1"/>
    <property type="match status" value="1"/>
</dbReference>
<dbReference type="Pfam" id="PF03098">
    <property type="entry name" value="An_peroxidase"/>
    <property type="match status" value="1"/>
</dbReference>
<dbReference type="PANTHER" id="PTHR11903">
    <property type="entry name" value="PROSTAGLANDIN G/H SYNTHASE"/>
    <property type="match status" value="1"/>
</dbReference>
<dbReference type="InterPro" id="IPR034815">
    <property type="entry name" value="A_dioxygenase"/>
</dbReference>
<proteinExistence type="predicted"/>
<comment type="caution">
    <text evidence="15">The sequence shown here is derived from an EMBL/GenBank/DDBJ whole genome shotgun (WGS) entry which is preliminary data.</text>
</comment>
<keyword evidence="2" id="KW-0444">Lipid biosynthesis</keyword>
<sequence length="942" mass="105894">MATNWAENNNGDPAKEAERREFDRLAIDIMRAQLKARKATGAASVDRAFHAKALLAVEHAHLAFADTLPEGLTVGFAKPGARYRAIVRISNAANHAGPDFARDLRGIALRVIVSDKEHHDWLATNFHVSHARNARQFVRFAGATAGGRVSRVCGMIGLVFSEGPFETIRMLRNVSAARGRTIRSIALESYWSRGAIKWGDEAVRFIIRPVADAPSAGDPPTRDPDYLSKEAASRLAQGDIAFDLLLQRFVDETQTPIEDTAIAWRESVSPPERVATITIAKGDVGEAAARATSRAVEGLAFNPWNTTDQFRPLGNLNRARKAAYDASSAQRLSMRWHSDPIRRNRFFSALARITFRGINKLVEWHRLPLHASLLNLDMFRFVLRRDNLIDTNTPEAPPTARPVPPLPLEENRVSRAFDGRDNDLSAPDMGSVGQPFGRNMKPDYRPDLFDTPNPVTVSETLLKREAFIPARSLNILAAAWIQFQVHDWVDHARLNLGQNDVKVPLPPGFPRWRNTPGGAPEDVMRIAGNIALNESDGLQTVFGNKTSHWWDGSEVYGADLAQASKLREGAKIRLTTDYYLPSDINGMDITGFNQSWWLGLSALHTLFAREHNVLCDELARHYPNWTDDRRYHTARLIVSALIAKIHTVEWTPAILATRAIDIALKNNWYGPSAKDWTTKLGLWLLDVESSVGIPLTKPNHTGAPYCLTEDFATVYRLHPLLPDDYAFYNHRDGQHLETRHFPQIQGRETDDEMRRIGLADTLYSFGIANPGAIALHNYPNALRAFDRDGELIDLAVVDLVRTRRRGVPRYNDFRASLHKPRIKRWEDLCDDPESVRKLRDVYGSIDVIDTMTGLFAEPVPSGFGFSDTAFRIFILMASRRLQSDRFLTVDFRPEIYSPFGMDWIEQNSMTSVILRHCPELASMTPRDASAFAPWRPVPVRTL</sequence>
<dbReference type="InterPro" id="IPR010255">
    <property type="entry name" value="Haem_peroxidase_sf"/>
</dbReference>